<reference evidence="2" key="1">
    <citation type="submission" date="2022-08" db="EMBL/GenBank/DDBJ databases">
        <authorList>
            <person name="Gutierrez-Valencia J."/>
        </authorList>
    </citation>
    <scope>NUCLEOTIDE SEQUENCE</scope>
</reference>
<dbReference type="PANTHER" id="PTHR33237">
    <property type="entry name" value="F2P16.13 PROTEIN-RELATED"/>
    <property type="match status" value="1"/>
</dbReference>
<keyword evidence="1" id="KW-0812">Transmembrane</keyword>
<gene>
    <name evidence="2" type="ORF">LITE_LOCUS8879</name>
</gene>
<protein>
    <submittedName>
        <fullName evidence="2">Uncharacterized protein</fullName>
    </submittedName>
</protein>
<accession>A0AAV0IE86</accession>
<keyword evidence="1" id="KW-1133">Transmembrane helix</keyword>
<keyword evidence="3" id="KW-1185">Reference proteome</keyword>
<dbReference type="EMBL" id="CAMGYJ010000003">
    <property type="protein sequence ID" value="CAI0395826.1"/>
    <property type="molecule type" value="Genomic_DNA"/>
</dbReference>
<name>A0AAV0IE86_9ROSI</name>
<sequence length="147" mass="16532">MARHLMMHHHHHNITITLTKHLSLTLPQAAMAAMTLALCAFALFLCASHGRRRITRWRRHWSYGFVPDPVIQLENNGAMLVDSGVDDDGGSSMFSMEQSGINPVWKKNILMGGKCQLPDFSGVIIYDSDGNHVVPPSNRNRPMLTWK</sequence>
<comment type="caution">
    <text evidence="2">The sequence shown here is derived from an EMBL/GenBank/DDBJ whole genome shotgun (WGS) entry which is preliminary data.</text>
</comment>
<evidence type="ECO:0000313" key="3">
    <source>
        <dbReference type="Proteomes" id="UP001154282"/>
    </source>
</evidence>
<organism evidence="2 3">
    <name type="scientific">Linum tenue</name>
    <dbReference type="NCBI Taxonomy" id="586396"/>
    <lineage>
        <taxon>Eukaryota</taxon>
        <taxon>Viridiplantae</taxon>
        <taxon>Streptophyta</taxon>
        <taxon>Embryophyta</taxon>
        <taxon>Tracheophyta</taxon>
        <taxon>Spermatophyta</taxon>
        <taxon>Magnoliopsida</taxon>
        <taxon>eudicotyledons</taxon>
        <taxon>Gunneridae</taxon>
        <taxon>Pentapetalae</taxon>
        <taxon>rosids</taxon>
        <taxon>fabids</taxon>
        <taxon>Malpighiales</taxon>
        <taxon>Linaceae</taxon>
        <taxon>Linum</taxon>
    </lineage>
</organism>
<evidence type="ECO:0000256" key="1">
    <source>
        <dbReference type="SAM" id="Phobius"/>
    </source>
</evidence>
<dbReference type="Proteomes" id="UP001154282">
    <property type="component" value="Unassembled WGS sequence"/>
</dbReference>
<dbReference type="PANTHER" id="PTHR33237:SF4">
    <property type="entry name" value="F14O23.12"/>
    <property type="match status" value="1"/>
</dbReference>
<proteinExistence type="predicted"/>
<dbReference type="AlphaFoldDB" id="A0AAV0IE86"/>
<keyword evidence="1" id="KW-0472">Membrane</keyword>
<feature type="transmembrane region" description="Helical" evidence="1">
    <location>
        <begin position="29"/>
        <end position="50"/>
    </location>
</feature>
<evidence type="ECO:0000313" key="2">
    <source>
        <dbReference type="EMBL" id="CAI0395826.1"/>
    </source>
</evidence>